<feature type="domain" description="Haemin-degrading HemS/ChuX" evidence="1">
    <location>
        <begin position="32"/>
        <end position="160"/>
    </location>
</feature>
<evidence type="ECO:0000313" key="2">
    <source>
        <dbReference type="EMBL" id="NBG65354.1"/>
    </source>
</evidence>
<dbReference type="Proteomes" id="UP000470771">
    <property type="component" value="Unassembled WGS sequence"/>
</dbReference>
<dbReference type="CDD" id="cd16830">
    <property type="entry name" value="HemS-like_N"/>
    <property type="match status" value="1"/>
</dbReference>
<organism evidence="2 3">
    <name type="scientific">Acidiluteibacter ferrifornacis</name>
    <dbReference type="NCBI Taxonomy" id="2692424"/>
    <lineage>
        <taxon>Bacteria</taxon>
        <taxon>Pseudomonadati</taxon>
        <taxon>Bacteroidota</taxon>
        <taxon>Flavobacteriia</taxon>
        <taxon>Flavobacteriales</taxon>
        <taxon>Cryomorphaceae</taxon>
        <taxon>Acidiluteibacter</taxon>
    </lineage>
</organism>
<dbReference type="Pfam" id="PF05171">
    <property type="entry name" value="HemS"/>
    <property type="match status" value="2"/>
</dbReference>
<dbReference type="Gene3D" id="3.40.1570.10">
    <property type="entry name" value="HemS/ChuS/ChuX like domains"/>
    <property type="match status" value="2"/>
</dbReference>
<keyword evidence="3" id="KW-1185">Reference proteome</keyword>
<comment type="caution">
    <text evidence="2">The sequence shown here is derived from an EMBL/GenBank/DDBJ whole genome shotgun (WGS) entry which is preliminary data.</text>
</comment>
<reference evidence="2 3" key="1">
    <citation type="submission" date="2019-12" db="EMBL/GenBank/DDBJ databases">
        <authorList>
            <person name="Zhao J."/>
        </authorList>
    </citation>
    <scope>NUCLEOTIDE SEQUENCE [LARGE SCALE GENOMIC DNA]</scope>
    <source>
        <strain evidence="2 3">S-15</strain>
    </source>
</reference>
<evidence type="ECO:0000313" key="3">
    <source>
        <dbReference type="Proteomes" id="UP000470771"/>
    </source>
</evidence>
<accession>A0A6N9NHQ3</accession>
<protein>
    <submittedName>
        <fullName evidence="2">Hemin-degrading factor</fullName>
    </submittedName>
</protein>
<dbReference type="AlphaFoldDB" id="A0A6N9NHQ3"/>
<evidence type="ECO:0000259" key="1">
    <source>
        <dbReference type="Pfam" id="PF05171"/>
    </source>
</evidence>
<dbReference type="InterPro" id="IPR053733">
    <property type="entry name" value="Heme_Transport_Util_sf"/>
</dbReference>
<dbReference type="InterPro" id="IPR007845">
    <property type="entry name" value="HemS/ChuX_dom"/>
</dbReference>
<dbReference type="CDD" id="cd16831">
    <property type="entry name" value="HemS-like_C"/>
    <property type="match status" value="1"/>
</dbReference>
<gene>
    <name evidence="2" type="ORF">GQN54_04460</name>
</gene>
<dbReference type="SUPFAM" id="SSF144064">
    <property type="entry name" value="Heme iron utilization protein-like"/>
    <property type="match status" value="1"/>
</dbReference>
<dbReference type="EMBL" id="WWNE01000005">
    <property type="protein sequence ID" value="NBG65354.1"/>
    <property type="molecule type" value="Genomic_DNA"/>
</dbReference>
<dbReference type="GO" id="GO:0006826">
    <property type="term" value="P:iron ion transport"/>
    <property type="evidence" value="ECO:0007669"/>
    <property type="project" value="InterPro"/>
</dbReference>
<feature type="domain" description="Haemin-degrading HemS/ChuX" evidence="1">
    <location>
        <begin position="213"/>
        <end position="344"/>
    </location>
</feature>
<dbReference type="RefSeq" id="WP_160632317.1">
    <property type="nucleotide sequence ID" value="NZ_WWNE01000005.1"/>
</dbReference>
<proteinExistence type="predicted"/>
<name>A0A6N9NHQ3_9FLAO</name>
<sequence length="353" mass="39672">METQTSSLKEKWEVLKQLKPQLRIRNAADELNVTEVELLALNCGENVTRLKPEFTAILAEVEALGKVMALTRNDDVVHERKGVYLNPSLENPHVGLFVGEDIDLRIFFASWGSAFAVVENAEEKPRKSLQFFAKDGEAIHKIYLTPLSNDAVFDQIVEKYKSDDQSSIIITEPKAALPAEKADSEIDVASFQEGWRNLTDTHHFFGLLRKNGLTRTQALRLAPEGNYAVKVSNNALREVVTTAAERETPIMVFVGNPGMIQIHTGPVKKLMDHGDWFNVLDPDFNLHVKESSIADSWIVRKPSEDGTVTALECFDKKGNQIAQLFGKRKPGIPELEEWRAIVQEVENKLKLNN</sequence>